<keyword evidence="2" id="KW-1133">Transmembrane helix</keyword>
<dbReference type="OrthoDB" id="297496at2759"/>
<dbReference type="Gene3D" id="1.10.287.70">
    <property type="match status" value="1"/>
</dbReference>
<feature type="region of interest" description="Disordered" evidence="1">
    <location>
        <begin position="1"/>
        <end position="41"/>
    </location>
</feature>
<proteinExistence type="predicted"/>
<protein>
    <submittedName>
        <fullName evidence="3">Uncharacterized protein</fullName>
    </submittedName>
</protein>
<feature type="compositionally biased region" description="Basic residues" evidence="1">
    <location>
        <begin position="31"/>
        <end position="40"/>
    </location>
</feature>
<dbReference type="Proteomes" id="UP000792457">
    <property type="component" value="Unassembled WGS sequence"/>
</dbReference>
<keyword evidence="2" id="KW-0472">Membrane</keyword>
<feature type="transmembrane region" description="Helical" evidence="2">
    <location>
        <begin position="72"/>
        <end position="100"/>
    </location>
</feature>
<evidence type="ECO:0000256" key="1">
    <source>
        <dbReference type="SAM" id="MobiDB-lite"/>
    </source>
</evidence>
<gene>
    <name evidence="3" type="ORF">J437_LFUL009115</name>
</gene>
<feature type="compositionally biased region" description="Polar residues" evidence="1">
    <location>
        <begin position="1"/>
        <end position="10"/>
    </location>
</feature>
<name>A0A8K0K7K7_LADFU</name>
<evidence type="ECO:0000256" key="2">
    <source>
        <dbReference type="SAM" id="Phobius"/>
    </source>
</evidence>
<reference evidence="3" key="2">
    <citation type="submission" date="2017-10" db="EMBL/GenBank/DDBJ databases">
        <title>Ladona fulva Genome sequencing and assembly.</title>
        <authorList>
            <person name="Murali S."/>
            <person name="Richards S."/>
            <person name="Bandaranaike D."/>
            <person name="Bellair M."/>
            <person name="Blankenburg K."/>
            <person name="Chao H."/>
            <person name="Dinh H."/>
            <person name="Doddapaneni H."/>
            <person name="Dugan-Rocha S."/>
            <person name="Elkadiri S."/>
            <person name="Gnanaolivu R."/>
            <person name="Hernandez B."/>
            <person name="Skinner E."/>
            <person name="Javaid M."/>
            <person name="Lee S."/>
            <person name="Li M."/>
            <person name="Ming W."/>
            <person name="Munidasa M."/>
            <person name="Muniz J."/>
            <person name="Nguyen L."/>
            <person name="Hughes D."/>
            <person name="Osuji N."/>
            <person name="Pu L.-L."/>
            <person name="Puazo M."/>
            <person name="Qu C."/>
            <person name="Quiroz J."/>
            <person name="Raj R."/>
            <person name="Weissenberger G."/>
            <person name="Xin Y."/>
            <person name="Zou X."/>
            <person name="Han Y."/>
            <person name="Worley K."/>
            <person name="Muzny D."/>
            <person name="Gibbs R."/>
        </authorList>
    </citation>
    <scope>NUCLEOTIDE SEQUENCE</scope>
    <source>
        <strain evidence="3">Sampled in the wild</strain>
    </source>
</reference>
<evidence type="ECO:0000313" key="4">
    <source>
        <dbReference type="Proteomes" id="UP000792457"/>
    </source>
</evidence>
<evidence type="ECO:0000313" key="3">
    <source>
        <dbReference type="EMBL" id="KAG8229840.1"/>
    </source>
</evidence>
<organism evidence="3 4">
    <name type="scientific">Ladona fulva</name>
    <name type="common">Scarce chaser dragonfly</name>
    <name type="synonym">Libellula fulva</name>
    <dbReference type="NCBI Taxonomy" id="123851"/>
    <lineage>
        <taxon>Eukaryota</taxon>
        <taxon>Metazoa</taxon>
        <taxon>Ecdysozoa</taxon>
        <taxon>Arthropoda</taxon>
        <taxon>Hexapoda</taxon>
        <taxon>Insecta</taxon>
        <taxon>Pterygota</taxon>
        <taxon>Palaeoptera</taxon>
        <taxon>Odonata</taxon>
        <taxon>Epiprocta</taxon>
        <taxon>Anisoptera</taxon>
        <taxon>Libelluloidea</taxon>
        <taxon>Libellulidae</taxon>
        <taxon>Ladona</taxon>
    </lineage>
</organism>
<dbReference type="SUPFAM" id="SSF81324">
    <property type="entry name" value="Voltage-gated potassium channels"/>
    <property type="match status" value="1"/>
</dbReference>
<comment type="caution">
    <text evidence="3">The sequence shown here is derived from an EMBL/GenBank/DDBJ whole genome shotgun (WGS) entry which is preliminary data.</text>
</comment>
<feature type="compositionally biased region" description="Low complexity" evidence="1">
    <location>
        <begin position="123"/>
        <end position="132"/>
    </location>
</feature>
<feature type="region of interest" description="Disordered" evidence="1">
    <location>
        <begin position="105"/>
        <end position="132"/>
    </location>
</feature>
<sequence>MEKSGGTMTRSYRYDTYHHPPPPPHQYVAHPTHHAHPHHNLHQEATKLQQYGEQTKKTVPEEKLRRRCCRGVATGLCSNLGVCALLLSYTLLGSFIFMAIEGGGETDSRRSASRRPNGTHGESPLPSSSVGSSPWLLSVSAGPRERTVESIWDITVSLNILYRENWTRLAAEEVAKFQEFLVQRLAEEWGPPPTQPAPLAARSLEAVIPTPQVYHEWNFARAFLYSLTVLTTIGEYH</sequence>
<dbReference type="AlphaFoldDB" id="A0A8K0K7K7"/>
<keyword evidence="4" id="KW-1185">Reference proteome</keyword>
<keyword evidence="2" id="KW-0812">Transmembrane</keyword>
<accession>A0A8K0K7K7</accession>
<dbReference type="EMBL" id="KZ308449">
    <property type="protein sequence ID" value="KAG8229840.1"/>
    <property type="molecule type" value="Genomic_DNA"/>
</dbReference>
<reference evidence="3" key="1">
    <citation type="submission" date="2013-04" db="EMBL/GenBank/DDBJ databases">
        <authorList>
            <person name="Qu J."/>
            <person name="Murali S.C."/>
            <person name="Bandaranaike D."/>
            <person name="Bellair M."/>
            <person name="Blankenburg K."/>
            <person name="Chao H."/>
            <person name="Dinh H."/>
            <person name="Doddapaneni H."/>
            <person name="Downs B."/>
            <person name="Dugan-Rocha S."/>
            <person name="Elkadiri S."/>
            <person name="Gnanaolivu R.D."/>
            <person name="Hernandez B."/>
            <person name="Javaid M."/>
            <person name="Jayaseelan J.C."/>
            <person name="Lee S."/>
            <person name="Li M."/>
            <person name="Ming W."/>
            <person name="Munidasa M."/>
            <person name="Muniz J."/>
            <person name="Nguyen L."/>
            <person name="Ongeri F."/>
            <person name="Osuji N."/>
            <person name="Pu L.-L."/>
            <person name="Puazo M."/>
            <person name="Qu C."/>
            <person name="Quiroz J."/>
            <person name="Raj R."/>
            <person name="Weissenberger G."/>
            <person name="Xin Y."/>
            <person name="Zou X."/>
            <person name="Han Y."/>
            <person name="Richards S."/>
            <person name="Worley K."/>
            <person name="Muzny D."/>
            <person name="Gibbs R."/>
        </authorList>
    </citation>
    <scope>NUCLEOTIDE SEQUENCE</scope>
    <source>
        <strain evidence="3">Sampled in the wild</strain>
    </source>
</reference>